<organism evidence="3 4">
    <name type="scientific">Serratia odorifera DSM 4582</name>
    <dbReference type="NCBI Taxonomy" id="667129"/>
    <lineage>
        <taxon>Bacteria</taxon>
        <taxon>Pseudomonadati</taxon>
        <taxon>Pseudomonadota</taxon>
        <taxon>Gammaproteobacteria</taxon>
        <taxon>Enterobacterales</taxon>
        <taxon>Yersiniaceae</taxon>
        <taxon>Serratia</taxon>
    </lineage>
</organism>
<proteinExistence type="predicted"/>
<sequence length="304" mass="33664">MTVYVYIGQATDYLAQEDIAMPAISVLDSIIHYEQNGVGTPLVFLHGNPTSSYLWRNILPAIEGPFRCLAPDLIGMGQSGKPPLNYDFSDHARYLNAWFDVMGLQDMILVGHDWGAALAFDWAAHHPERVRGIAFMEAVIRPMSWDSLPTEVAARFKALKTPGLGEKIVLDGNEFIEKTLRATVLSPLSEQDIQCYTAAYTTADSRRPLLEWSRSMPFDGEPADVVRRMAFYHRWLGNSKDTAKLLLSFDGVAGGLAINQPMIAWCQANIANLDVIPCGAAKHNAPEDRPTEIASAINQWLAKC</sequence>
<evidence type="ECO:0000313" key="3">
    <source>
        <dbReference type="EMBL" id="EFE96722.1"/>
    </source>
</evidence>
<keyword evidence="1 3" id="KW-0378">Hydrolase</keyword>
<dbReference type="AlphaFoldDB" id="D4E081"/>
<dbReference type="RefSeq" id="WP_004957498.1">
    <property type="nucleotide sequence ID" value="NZ_GG753567.1"/>
</dbReference>
<dbReference type="Proteomes" id="UP000005723">
    <property type="component" value="Unassembled WGS sequence"/>
</dbReference>
<evidence type="ECO:0000313" key="4">
    <source>
        <dbReference type="Proteomes" id="UP000005723"/>
    </source>
</evidence>
<name>D4E081_SEROD</name>
<comment type="caution">
    <text evidence="3">The sequence shown here is derived from an EMBL/GenBank/DDBJ whole genome shotgun (WGS) entry which is preliminary data.</text>
</comment>
<protein>
    <submittedName>
        <fullName evidence="3">Hydrolase, alpha/beta domain protein</fullName>
        <ecNumber evidence="3">3.8.1.-</ecNumber>
    </submittedName>
</protein>
<accession>D4E081</accession>
<dbReference type="PRINTS" id="PR00111">
    <property type="entry name" value="ABHYDROLASE"/>
</dbReference>
<dbReference type="InterPro" id="IPR029058">
    <property type="entry name" value="AB_hydrolase_fold"/>
</dbReference>
<keyword evidence="4" id="KW-1185">Reference proteome</keyword>
<evidence type="ECO:0000256" key="1">
    <source>
        <dbReference type="ARBA" id="ARBA00022801"/>
    </source>
</evidence>
<dbReference type="PANTHER" id="PTHR43329">
    <property type="entry name" value="EPOXIDE HYDROLASE"/>
    <property type="match status" value="1"/>
</dbReference>
<dbReference type="ESTHER" id="serod-d4e081">
    <property type="family name" value="Haloalkane_dehalogenase-HLD1"/>
</dbReference>
<dbReference type="EMBL" id="ADBY01000026">
    <property type="protein sequence ID" value="EFE96722.1"/>
    <property type="molecule type" value="Genomic_DNA"/>
</dbReference>
<dbReference type="STRING" id="667129.HMPREF0758_1581"/>
<dbReference type="HOGENOM" id="CLU_020336_13_3_6"/>
<dbReference type="Gene3D" id="3.40.50.1820">
    <property type="entry name" value="alpha/beta hydrolase"/>
    <property type="match status" value="1"/>
</dbReference>
<dbReference type="Pfam" id="PF00561">
    <property type="entry name" value="Abhydrolase_1"/>
    <property type="match status" value="1"/>
</dbReference>
<dbReference type="SUPFAM" id="SSF53474">
    <property type="entry name" value="alpha/beta-Hydrolases"/>
    <property type="match status" value="1"/>
</dbReference>
<dbReference type="EC" id="3.8.1.-" evidence="3"/>
<dbReference type="NCBIfam" id="NF002938">
    <property type="entry name" value="PRK03592.1"/>
    <property type="match status" value="1"/>
</dbReference>
<reference evidence="3 4" key="1">
    <citation type="submission" date="2010-01" db="EMBL/GenBank/DDBJ databases">
        <authorList>
            <person name="Muzny D."/>
            <person name="Qin X."/>
            <person name="Deng J."/>
            <person name="Jiang H."/>
            <person name="Liu Y."/>
            <person name="Qu J."/>
            <person name="Song X.-Z."/>
            <person name="Zhang L."/>
            <person name="Thornton R."/>
            <person name="Coyle M."/>
            <person name="Francisco L."/>
            <person name="Jackson L."/>
            <person name="Javaid M."/>
            <person name="Korchina V."/>
            <person name="Kovar C."/>
            <person name="Mata R."/>
            <person name="Mathew T."/>
            <person name="Ngo R."/>
            <person name="Nguyen L."/>
            <person name="Nguyen N."/>
            <person name="Okwuonu G."/>
            <person name="Ongeri F."/>
            <person name="Pham C."/>
            <person name="Simmons D."/>
            <person name="Wilczek-Boney K."/>
            <person name="Hale W."/>
            <person name="Jakkamsetti A."/>
            <person name="Pham P."/>
            <person name="Ruth R."/>
            <person name="San Lucas F."/>
            <person name="Warren J."/>
            <person name="Zhang J."/>
            <person name="Zhao Z."/>
            <person name="Zhou C."/>
            <person name="Zhu D."/>
            <person name="Lee S."/>
            <person name="Bess C."/>
            <person name="Blankenburg K."/>
            <person name="Forbes L."/>
            <person name="Fu Q."/>
            <person name="Gubbala S."/>
            <person name="Hirani K."/>
            <person name="Jayaseelan J.C."/>
            <person name="Lara F."/>
            <person name="Munidasa M."/>
            <person name="Palculict T."/>
            <person name="Patil S."/>
            <person name="Pu L.-L."/>
            <person name="Saada N."/>
            <person name="Tang L."/>
            <person name="Weissenberger G."/>
            <person name="Zhu Y."/>
            <person name="Hemphill L."/>
            <person name="Shang Y."/>
            <person name="Youmans B."/>
            <person name="Ayvaz T."/>
            <person name="Ross M."/>
            <person name="Santibanez J."/>
            <person name="Aqrawi P."/>
            <person name="Gross S."/>
            <person name="Joshi V."/>
            <person name="Fowler G."/>
            <person name="Nazareth L."/>
            <person name="Reid J."/>
            <person name="Worley K."/>
            <person name="Petrosino J."/>
            <person name="Highlander S."/>
            <person name="Gibbs R."/>
        </authorList>
    </citation>
    <scope>NUCLEOTIDE SEQUENCE [LARGE SCALE GENOMIC DNA]</scope>
    <source>
        <strain evidence="3 4">DSM 4582</strain>
    </source>
</reference>
<evidence type="ECO:0000259" key="2">
    <source>
        <dbReference type="Pfam" id="PF00561"/>
    </source>
</evidence>
<dbReference type="PRINTS" id="PR00412">
    <property type="entry name" value="EPOXHYDRLASE"/>
</dbReference>
<dbReference type="InterPro" id="IPR000639">
    <property type="entry name" value="Epox_hydrolase-like"/>
</dbReference>
<dbReference type="GO" id="GO:0016787">
    <property type="term" value="F:hydrolase activity"/>
    <property type="evidence" value="ECO:0007669"/>
    <property type="project" value="UniProtKB-KW"/>
</dbReference>
<feature type="domain" description="AB hydrolase-1" evidence="2">
    <location>
        <begin position="41"/>
        <end position="175"/>
    </location>
</feature>
<gene>
    <name evidence="3" type="primary">linB</name>
    <name evidence="3" type="ORF">HMPREF0758_1581</name>
</gene>
<dbReference type="InterPro" id="IPR000073">
    <property type="entry name" value="AB_hydrolase_1"/>
</dbReference>